<keyword evidence="2" id="KW-1185">Reference proteome</keyword>
<dbReference type="Proteomes" id="UP000649617">
    <property type="component" value="Unassembled WGS sequence"/>
</dbReference>
<accession>A0A812S2R0</accession>
<evidence type="ECO:0000313" key="1">
    <source>
        <dbReference type="EMBL" id="CAE7462764.1"/>
    </source>
</evidence>
<proteinExistence type="predicted"/>
<reference evidence="1" key="1">
    <citation type="submission" date="2021-02" db="EMBL/GenBank/DDBJ databases">
        <authorList>
            <person name="Dougan E. K."/>
            <person name="Rhodes N."/>
            <person name="Thang M."/>
            <person name="Chan C."/>
        </authorList>
    </citation>
    <scope>NUCLEOTIDE SEQUENCE</scope>
</reference>
<comment type="caution">
    <text evidence="1">The sequence shown here is derived from an EMBL/GenBank/DDBJ whole genome shotgun (WGS) entry which is preliminary data.</text>
</comment>
<name>A0A812S2R0_SYMPI</name>
<dbReference type="AlphaFoldDB" id="A0A812S2R0"/>
<dbReference type="EMBL" id="CAJNIZ010022594">
    <property type="protein sequence ID" value="CAE7462764.1"/>
    <property type="molecule type" value="Genomic_DNA"/>
</dbReference>
<feature type="non-terminal residue" evidence="1">
    <location>
        <position position="1"/>
    </location>
</feature>
<evidence type="ECO:0000313" key="2">
    <source>
        <dbReference type="Proteomes" id="UP000649617"/>
    </source>
</evidence>
<protein>
    <submittedName>
        <fullName evidence="1">Uncharacterized protein</fullName>
    </submittedName>
</protein>
<organism evidence="1 2">
    <name type="scientific">Symbiodinium pilosum</name>
    <name type="common">Dinoflagellate</name>
    <dbReference type="NCBI Taxonomy" id="2952"/>
    <lineage>
        <taxon>Eukaryota</taxon>
        <taxon>Sar</taxon>
        <taxon>Alveolata</taxon>
        <taxon>Dinophyceae</taxon>
        <taxon>Suessiales</taxon>
        <taxon>Symbiodiniaceae</taxon>
        <taxon>Symbiodinium</taxon>
    </lineage>
</organism>
<sequence length="257" mass="28510">KDDEAHVGLPPPPGLPHRFGQRDLLWPVDAQPSQELEIVQQLAVLQLFADLRAREAIQDSGQLPEVPEQQKANLFVHTQTSFISPQGSIFLCEFFYDPELVQDEGNYVVTTDLVGNEFRGSRRCCPEARCTARRWPGRAACWGDHVDEAAEAYNARPHQAVTVAPEDVETMPAASFRVYQENAAKFKHNDELTRSRQRRLEEVGAFRAPTNAGEELPAPVRGGARGFELRLDDGAGHRWFGDPTDACAAGAPRIRGA</sequence>
<gene>
    <name evidence="1" type="ORF">SPIL2461_LOCUS11575</name>
</gene>